<dbReference type="InterPro" id="IPR001650">
    <property type="entry name" value="Helicase_C-like"/>
</dbReference>
<dbReference type="Pfam" id="PF00271">
    <property type="entry name" value="Helicase_C"/>
    <property type="match status" value="1"/>
</dbReference>
<feature type="domain" description="Helicase C-terminal" evidence="2">
    <location>
        <begin position="507"/>
        <end position="667"/>
    </location>
</feature>
<dbReference type="Gene3D" id="3.40.50.300">
    <property type="entry name" value="P-loop containing nucleotide triphosphate hydrolases"/>
    <property type="match status" value="2"/>
</dbReference>
<dbReference type="SUPFAM" id="SSF52540">
    <property type="entry name" value="P-loop containing nucleoside triphosphate hydrolases"/>
    <property type="match status" value="1"/>
</dbReference>
<dbReference type="InterPro" id="IPR006935">
    <property type="entry name" value="Helicase/UvrB_N"/>
</dbReference>
<dbReference type="PANTHER" id="PTHR47396">
    <property type="entry name" value="TYPE I RESTRICTION ENZYME ECOKI R PROTEIN"/>
    <property type="match status" value="1"/>
</dbReference>
<dbReference type="PROSITE" id="PS51192">
    <property type="entry name" value="HELICASE_ATP_BIND_1"/>
    <property type="match status" value="1"/>
</dbReference>
<keyword evidence="3" id="KW-0067">ATP-binding</keyword>
<evidence type="ECO:0000259" key="1">
    <source>
        <dbReference type="PROSITE" id="PS51192"/>
    </source>
</evidence>
<dbReference type="CDD" id="cd09203">
    <property type="entry name" value="PLDc_N_DEXD_b1"/>
    <property type="match status" value="1"/>
</dbReference>
<feature type="domain" description="Helicase ATP-binding" evidence="1">
    <location>
        <begin position="301"/>
        <end position="441"/>
    </location>
</feature>
<keyword evidence="3" id="KW-0347">Helicase</keyword>
<dbReference type="InterPro" id="IPR050742">
    <property type="entry name" value="Helicase_Restrict-Modif_Enz"/>
</dbReference>
<keyword evidence="3" id="KW-0547">Nucleotide-binding</keyword>
<dbReference type="CDD" id="cd18032">
    <property type="entry name" value="DEXHc_RE_I_III_res"/>
    <property type="match status" value="1"/>
</dbReference>
<dbReference type="Pfam" id="PF13091">
    <property type="entry name" value="PLDc_2"/>
    <property type="match status" value="1"/>
</dbReference>
<evidence type="ECO:0000313" key="4">
    <source>
        <dbReference type="Proteomes" id="UP001500831"/>
    </source>
</evidence>
<dbReference type="Pfam" id="PF04851">
    <property type="entry name" value="ResIII"/>
    <property type="match status" value="1"/>
</dbReference>
<accession>A0ABN3VYK0</accession>
<reference evidence="3 4" key="1">
    <citation type="journal article" date="2019" name="Int. J. Syst. Evol. Microbiol.">
        <title>The Global Catalogue of Microorganisms (GCM) 10K type strain sequencing project: providing services to taxonomists for standard genome sequencing and annotation.</title>
        <authorList>
            <consortium name="The Broad Institute Genomics Platform"/>
            <consortium name="The Broad Institute Genome Sequencing Center for Infectious Disease"/>
            <person name="Wu L."/>
            <person name="Ma J."/>
        </authorList>
    </citation>
    <scope>NUCLEOTIDE SEQUENCE [LARGE SCALE GENOMIC DNA]</scope>
    <source>
        <strain evidence="3 4">JCM 6242</strain>
    </source>
</reference>
<dbReference type="InterPro" id="IPR025202">
    <property type="entry name" value="PLD-like_dom"/>
</dbReference>
<dbReference type="SMART" id="SM00487">
    <property type="entry name" value="DEXDc"/>
    <property type="match status" value="1"/>
</dbReference>
<gene>
    <name evidence="3" type="ORF">GCM10010517_33530</name>
</gene>
<sequence>MEVVSVEQATAEDYLVRHIASLTRHALRSAKTPEQQIDRANHIAEAIIKGFLDAEDEGERVVQPGQLLTEVRQPSGVPGRPEPLIRPETPLSASALLVNGRGQPSIGTEIQREFATADRVDLICAFIKWYGLRLIEGPIKEFIARGGELRVITTTYIGATDKAALDRLVALGATVKISYETHSTRLHAKAWMFHRHTGFSTAYVGSSNLSKAAQLDGLEWNVRLTQVEQAHLLSTFTATFEQYWADPAFEDYDPARDGSRLATALRLEGGSAPADLPLEIAALDVLPRWYQAEALEELEAEREVHGRTHNLVVMATGTGKTVIAALDYRRLAAAGKADTVLFVAHRESILNQSLATFRQTLRDGEFGEKLVAGHQPKKWRHVFASIQSLANINLDELDPSRFDMVIVDEFHHAQAPTYRRLLEHLQPRYLLGLTATPERTDGINVGAFFGGRIAYELRLWQALEQQLLVPFHYFGIHDEVSLADVAWRRGRYDETALSELYTGNHARVRLILQAVRDKIAHPGEMRAIGFCVSVQHARFMAGQFTQYGIPSLAVTGDTPLDERRLAVHRLRKGEVNVLFTVDLFNEGVDIPEVDTVLFLRPTESATVFLQQLGRGLRRAPEKTCLTVLDFVGHQRAEFRFDLRLRALTGLPRRKLPEALPNPTLPAGCHLQLDSVVTEMVLANVRRALRLPWKDLVTELRSMPEVSLAGFLAETGLELEDLYRSGKGGWAELRRRAENRPVVEDDADRRLGRAIGRLLHVDDPVRLALLREGSTNDPRLLAMLHVVLLGGDVPFDSGKSVLRLLAAHPDRREELREVASVLEDRMHRVTVEVAGLPLRIHARYSKNEALAAFGVDRPGNVREGVKWVPEEKADIFFVTLRKSKGFSPTTMYNDRAISPTLFHWESQSTTRTSSPTGQRYINGGSTVHLFLRETKEEDGSLGAPPFFYAGPMTYVSSEGDRPMQILWQLAHSLPADVFHQASLATV</sequence>
<dbReference type="GO" id="GO:0004386">
    <property type="term" value="F:helicase activity"/>
    <property type="evidence" value="ECO:0007669"/>
    <property type="project" value="UniProtKB-KW"/>
</dbReference>
<evidence type="ECO:0000313" key="3">
    <source>
        <dbReference type="EMBL" id="GAA2873038.1"/>
    </source>
</evidence>
<protein>
    <submittedName>
        <fullName evidence="3">DEAD/DEAH box helicase</fullName>
    </submittedName>
</protein>
<name>A0ABN3VYK0_9ACTN</name>
<dbReference type="PROSITE" id="PS51194">
    <property type="entry name" value="HELICASE_CTER"/>
    <property type="match status" value="1"/>
</dbReference>
<dbReference type="InterPro" id="IPR021835">
    <property type="entry name" value="DUF3427"/>
</dbReference>
<dbReference type="Gene3D" id="3.30.870.10">
    <property type="entry name" value="Endonuclease Chain A"/>
    <property type="match status" value="1"/>
</dbReference>
<dbReference type="Pfam" id="PF11907">
    <property type="entry name" value="DUF3427"/>
    <property type="match status" value="1"/>
</dbReference>
<dbReference type="CDD" id="cd18799">
    <property type="entry name" value="SF2_C_EcoAI-like"/>
    <property type="match status" value="1"/>
</dbReference>
<dbReference type="InterPro" id="IPR027417">
    <property type="entry name" value="P-loop_NTPase"/>
</dbReference>
<organism evidence="3 4">
    <name type="scientific">Streptosporangium fragile</name>
    <dbReference type="NCBI Taxonomy" id="46186"/>
    <lineage>
        <taxon>Bacteria</taxon>
        <taxon>Bacillati</taxon>
        <taxon>Actinomycetota</taxon>
        <taxon>Actinomycetes</taxon>
        <taxon>Streptosporangiales</taxon>
        <taxon>Streptosporangiaceae</taxon>
        <taxon>Streptosporangium</taxon>
    </lineage>
</organism>
<comment type="caution">
    <text evidence="3">The sequence shown here is derived from an EMBL/GenBank/DDBJ whole genome shotgun (WGS) entry which is preliminary data.</text>
</comment>
<evidence type="ECO:0000259" key="2">
    <source>
        <dbReference type="PROSITE" id="PS51194"/>
    </source>
</evidence>
<proteinExistence type="predicted"/>
<dbReference type="SMART" id="SM00490">
    <property type="entry name" value="HELICc"/>
    <property type="match status" value="1"/>
</dbReference>
<dbReference type="EMBL" id="BAAAVI010000021">
    <property type="protein sequence ID" value="GAA2873038.1"/>
    <property type="molecule type" value="Genomic_DNA"/>
</dbReference>
<dbReference type="PANTHER" id="PTHR47396:SF1">
    <property type="entry name" value="ATP-DEPENDENT HELICASE IRC3-RELATED"/>
    <property type="match status" value="1"/>
</dbReference>
<keyword evidence="4" id="KW-1185">Reference proteome</keyword>
<dbReference type="InterPro" id="IPR014001">
    <property type="entry name" value="Helicase_ATP-bd"/>
</dbReference>
<dbReference type="Proteomes" id="UP001500831">
    <property type="component" value="Unassembled WGS sequence"/>
</dbReference>
<dbReference type="SUPFAM" id="SSF56024">
    <property type="entry name" value="Phospholipase D/nuclease"/>
    <property type="match status" value="1"/>
</dbReference>
<keyword evidence="3" id="KW-0378">Hydrolase</keyword>